<comment type="caution">
    <text evidence="1">The sequence shown here is derived from an EMBL/GenBank/DDBJ whole genome shotgun (WGS) entry which is preliminary data.</text>
</comment>
<protein>
    <recommendedName>
        <fullName evidence="3">Flagellar assembly protein H</fullName>
    </recommendedName>
</protein>
<organism evidence="1 2">
    <name type="scientific">Candidatus Fimimorpha faecalis</name>
    <dbReference type="NCBI Taxonomy" id="2840824"/>
    <lineage>
        <taxon>Bacteria</taxon>
        <taxon>Bacillati</taxon>
        <taxon>Bacillota</taxon>
        <taxon>Clostridia</taxon>
        <taxon>Eubacteriales</taxon>
        <taxon>Candidatus Fimimorpha</taxon>
    </lineage>
</organism>
<sequence length="345" mass="38587">MELQNTLAANINSASDKAALDAACKRLLSNKIILAWIMKSCLNEYQNCSIEEISNNYIKGTPQIAAVAVNPDETHSVHKESSTGESIIGINTEDVTMTEGTITYDIRFFAVAPVSGELIRLIINIEAQNDYYPGYPLIKRGLYYCSRMISAQYGTEFTGSHYEQIKKVYSIWICINPPAKRKNSITRYMIQEECLIGNGSESVDNYDLLSAIMICLGDPNDKDPNGILKLLEVLLSSSIEAKKKKEILKHNFNIEMTKTMEREVSLMCNLSKGIEEKGIAIGFKRGLEQGMERGMEQGMEQGTIDALLSSLRNLMENTGWSLEQSMSVLNVPENLRSELIDKLNK</sequence>
<reference evidence="1" key="1">
    <citation type="submission" date="2020-10" db="EMBL/GenBank/DDBJ databases">
        <authorList>
            <person name="Gilroy R."/>
        </authorList>
    </citation>
    <scope>NUCLEOTIDE SEQUENCE</scope>
    <source>
        <strain evidence="1">ChiW13-3771</strain>
    </source>
</reference>
<dbReference type="Proteomes" id="UP000824201">
    <property type="component" value="Unassembled WGS sequence"/>
</dbReference>
<evidence type="ECO:0000313" key="2">
    <source>
        <dbReference type="Proteomes" id="UP000824201"/>
    </source>
</evidence>
<accession>A0A9D1EEF3</accession>
<gene>
    <name evidence="1" type="ORF">IAC96_06730</name>
</gene>
<evidence type="ECO:0000313" key="1">
    <source>
        <dbReference type="EMBL" id="HIR88630.1"/>
    </source>
</evidence>
<dbReference type="AlphaFoldDB" id="A0A9D1EEF3"/>
<name>A0A9D1EEF3_9FIRM</name>
<dbReference type="EMBL" id="DVHN01000074">
    <property type="protein sequence ID" value="HIR88630.1"/>
    <property type="molecule type" value="Genomic_DNA"/>
</dbReference>
<reference evidence="1" key="2">
    <citation type="journal article" date="2021" name="PeerJ">
        <title>Extensive microbial diversity within the chicken gut microbiome revealed by metagenomics and culture.</title>
        <authorList>
            <person name="Gilroy R."/>
            <person name="Ravi A."/>
            <person name="Getino M."/>
            <person name="Pursley I."/>
            <person name="Horton D.L."/>
            <person name="Alikhan N.F."/>
            <person name="Baker D."/>
            <person name="Gharbi K."/>
            <person name="Hall N."/>
            <person name="Watson M."/>
            <person name="Adriaenssens E.M."/>
            <person name="Foster-Nyarko E."/>
            <person name="Jarju S."/>
            <person name="Secka A."/>
            <person name="Antonio M."/>
            <person name="Oren A."/>
            <person name="Chaudhuri R.R."/>
            <person name="La Ragione R."/>
            <person name="Hildebrand F."/>
            <person name="Pallen M.J."/>
        </authorList>
    </citation>
    <scope>NUCLEOTIDE SEQUENCE</scope>
    <source>
        <strain evidence="1">ChiW13-3771</strain>
    </source>
</reference>
<evidence type="ECO:0008006" key="3">
    <source>
        <dbReference type="Google" id="ProtNLM"/>
    </source>
</evidence>
<proteinExistence type="predicted"/>